<proteinExistence type="inferred from homology"/>
<evidence type="ECO:0000313" key="5">
    <source>
        <dbReference type="Proteomes" id="UP000738349"/>
    </source>
</evidence>
<keyword evidence="3" id="KW-0560">Oxidoreductase</keyword>
<evidence type="ECO:0000256" key="1">
    <source>
        <dbReference type="ARBA" id="ARBA00006484"/>
    </source>
</evidence>
<evidence type="ECO:0000313" key="4">
    <source>
        <dbReference type="EMBL" id="KAH7176100.1"/>
    </source>
</evidence>
<evidence type="ECO:0000256" key="2">
    <source>
        <dbReference type="ARBA" id="ARBA00022857"/>
    </source>
</evidence>
<dbReference type="PRINTS" id="PR00081">
    <property type="entry name" value="GDHRDH"/>
</dbReference>
<dbReference type="OrthoDB" id="542013at2759"/>
<keyword evidence="2" id="KW-0521">NADP</keyword>
<dbReference type="InterPro" id="IPR002347">
    <property type="entry name" value="SDR_fam"/>
</dbReference>
<comment type="similarity">
    <text evidence="1">Belongs to the short-chain dehydrogenases/reductases (SDR) family.</text>
</comment>
<dbReference type="Proteomes" id="UP000738349">
    <property type="component" value="Unassembled WGS sequence"/>
</dbReference>
<protein>
    <submittedName>
        <fullName evidence="4">Uncharacterized protein</fullName>
    </submittedName>
</protein>
<dbReference type="GO" id="GO:0016491">
    <property type="term" value="F:oxidoreductase activity"/>
    <property type="evidence" value="ECO:0007669"/>
    <property type="project" value="UniProtKB-KW"/>
</dbReference>
<dbReference type="Pfam" id="PF00106">
    <property type="entry name" value="adh_short"/>
    <property type="match status" value="1"/>
</dbReference>
<keyword evidence="5" id="KW-1185">Reference proteome</keyword>
<dbReference type="InterPro" id="IPR036291">
    <property type="entry name" value="NAD(P)-bd_dom_sf"/>
</dbReference>
<name>A0A9P9FTD9_9HYPO</name>
<dbReference type="SUPFAM" id="SSF51735">
    <property type="entry name" value="NAD(P)-binding Rossmann-fold domains"/>
    <property type="match status" value="1"/>
</dbReference>
<dbReference type="AlphaFoldDB" id="A0A9P9FTD9"/>
<dbReference type="EMBL" id="JAGMUV010000001">
    <property type="protein sequence ID" value="KAH7176100.1"/>
    <property type="molecule type" value="Genomic_DNA"/>
</dbReference>
<sequence>MAPLFQPSVLPLPAGINLSGKTAIVTGATAGIGLEICRQLLTSKLTNLAMAVRNVSKGETVRQTLLSEPAIKSANPNATVKVLELNAEDYASVRNFASTFTATFTDLHLLMANAGIGTLHKESASSGHEKDMQVNYLSNVVLTLALLPALETTATRTGKPTRITWTGSRQYTLTTLAGKFPLKKGERVLDHVDTSTGIDTLGRYADSKVLCVLFQLELAKHYSPDKVIINSFCPGLVDTGMTDVLPLYIRIPFAIVKALKARTPDKAGWIALNAGVVAGAETHGKLLGDMEVDVPSDFVRSAEGQRIQKMLWNETVSEMARVTTLPAWMKKEA</sequence>
<evidence type="ECO:0000256" key="3">
    <source>
        <dbReference type="ARBA" id="ARBA00023002"/>
    </source>
</evidence>
<gene>
    <name evidence="4" type="ORF">EDB81DRAFT_632223</name>
</gene>
<reference evidence="4" key="1">
    <citation type="journal article" date="2021" name="Nat. Commun.">
        <title>Genetic determinants of endophytism in the Arabidopsis root mycobiome.</title>
        <authorList>
            <person name="Mesny F."/>
            <person name="Miyauchi S."/>
            <person name="Thiergart T."/>
            <person name="Pickel B."/>
            <person name="Atanasova L."/>
            <person name="Karlsson M."/>
            <person name="Huettel B."/>
            <person name="Barry K.W."/>
            <person name="Haridas S."/>
            <person name="Chen C."/>
            <person name="Bauer D."/>
            <person name="Andreopoulos W."/>
            <person name="Pangilinan J."/>
            <person name="LaButti K."/>
            <person name="Riley R."/>
            <person name="Lipzen A."/>
            <person name="Clum A."/>
            <person name="Drula E."/>
            <person name="Henrissat B."/>
            <person name="Kohler A."/>
            <person name="Grigoriev I.V."/>
            <person name="Martin F.M."/>
            <person name="Hacquard S."/>
        </authorList>
    </citation>
    <scope>NUCLEOTIDE SEQUENCE</scope>
    <source>
        <strain evidence="4">MPI-CAGE-AT-0147</strain>
    </source>
</reference>
<dbReference type="PANTHER" id="PTHR24320">
    <property type="entry name" value="RETINOL DEHYDROGENASE"/>
    <property type="match status" value="1"/>
</dbReference>
<organism evidence="4 5">
    <name type="scientific">Dactylonectria macrodidyma</name>
    <dbReference type="NCBI Taxonomy" id="307937"/>
    <lineage>
        <taxon>Eukaryota</taxon>
        <taxon>Fungi</taxon>
        <taxon>Dikarya</taxon>
        <taxon>Ascomycota</taxon>
        <taxon>Pezizomycotina</taxon>
        <taxon>Sordariomycetes</taxon>
        <taxon>Hypocreomycetidae</taxon>
        <taxon>Hypocreales</taxon>
        <taxon>Nectriaceae</taxon>
        <taxon>Dactylonectria</taxon>
    </lineage>
</organism>
<dbReference type="Gene3D" id="3.40.50.720">
    <property type="entry name" value="NAD(P)-binding Rossmann-like Domain"/>
    <property type="match status" value="1"/>
</dbReference>
<comment type="caution">
    <text evidence="4">The sequence shown here is derived from an EMBL/GenBank/DDBJ whole genome shotgun (WGS) entry which is preliminary data.</text>
</comment>
<dbReference type="PANTHER" id="PTHR24320:SF252">
    <property type="entry name" value="DEHYDROGENASE_REDUCTASE FAMILY PROTEIN, PUTATIVE (AFU_ORTHOLOGUE AFUA_3G08550)-RELATED"/>
    <property type="match status" value="1"/>
</dbReference>
<accession>A0A9P9FTD9</accession>